<feature type="compositionally biased region" description="Acidic residues" evidence="6">
    <location>
        <begin position="183"/>
        <end position="198"/>
    </location>
</feature>
<reference evidence="9 10" key="1">
    <citation type="submission" date="2020-07" db="EMBL/GenBank/DDBJ databases">
        <title>Sequencing the genomes of 1000 actinobacteria strains.</title>
        <authorList>
            <person name="Klenk H.-P."/>
        </authorList>
    </citation>
    <scope>NUCLEOTIDE SEQUENCE [LARGE SCALE GENOMIC DNA]</scope>
    <source>
        <strain evidence="9 10">DSM 19082</strain>
    </source>
</reference>
<protein>
    <recommendedName>
        <fullName evidence="5">Signal peptidase I</fullName>
        <ecNumber evidence="5">3.4.21.89</ecNumber>
    </recommendedName>
</protein>
<evidence type="ECO:0000313" key="10">
    <source>
        <dbReference type="Proteomes" id="UP000582231"/>
    </source>
</evidence>
<dbReference type="InterPro" id="IPR036286">
    <property type="entry name" value="LexA/Signal_pep-like_sf"/>
</dbReference>
<dbReference type="EMBL" id="JACCBF010000001">
    <property type="protein sequence ID" value="NYD29520.1"/>
    <property type="molecule type" value="Genomic_DNA"/>
</dbReference>
<accession>A0A852RKX5</accession>
<keyword evidence="10" id="KW-1185">Reference proteome</keyword>
<dbReference type="RefSeq" id="WP_179725887.1">
    <property type="nucleotide sequence ID" value="NZ_BAABEF010000001.1"/>
</dbReference>
<comment type="caution">
    <text evidence="9">The sequence shown here is derived from an EMBL/GenBank/DDBJ whole genome shotgun (WGS) entry which is preliminary data.</text>
</comment>
<dbReference type="GO" id="GO:0006465">
    <property type="term" value="P:signal peptide processing"/>
    <property type="evidence" value="ECO:0007669"/>
    <property type="project" value="UniProtKB-UniRule"/>
</dbReference>
<evidence type="ECO:0000256" key="7">
    <source>
        <dbReference type="SAM" id="Phobius"/>
    </source>
</evidence>
<feature type="region of interest" description="Disordered" evidence="6">
    <location>
        <begin position="174"/>
        <end position="210"/>
    </location>
</feature>
<evidence type="ECO:0000256" key="2">
    <source>
        <dbReference type="ARBA" id="ARBA00022692"/>
    </source>
</evidence>
<dbReference type="Proteomes" id="UP000582231">
    <property type="component" value="Unassembled WGS sequence"/>
</dbReference>
<dbReference type="InterPro" id="IPR001733">
    <property type="entry name" value="Peptidase_S26B"/>
</dbReference>
<keyword evidence="3 7" id="KW-1133">Transmembrane helix</keyword>
<sequence length="242" mass="25929">MFSWIRQVVAWLVIIGVVVVLAAAVVVPRLAGATPYTVLTGSMRPDRPPGTLVVVRPVDPDDLAVGDVVTYQLESGEATVVTHRIVAIGNQLDGDLVLTTQGDANDVPDREPVKPVQVRGRLWYSIPYLGYVNNALSGKQRQVAVLVVSTGLVGYAAFMFVGAVRDRRRGRLAPASGDAAADTPDDIEITDNTDDITEPDAVPVARPEPHQQRGLRGPLLAAILVVAAVLLLLRRHTGRGRD</sequence>
<evidence type="ECO:0000256" key="4">
    <source>
        <dbReference type="ARBA" id="ARBA00023136"/>
    </source>
</evidence>
<evidence type="ECO:0000313" key="9">
    <source>
        <dbReference type="EMBL" id="NYD29520.1"/>
    </source>
</evidence>
<evidence type="ECO:0000256" key="6">
    <source>
        <dbReference type="SAM" id="MobiDB-lite"/>
    </source>
</evidence>
<feature type="transmembrane region" description="Helical" evidence="7">
    <location>
        <begin position="215"/>
        <end position="233"/>
    </location>
</feature>
<dbReference type="AlphaFoldDB" id="A0A852RKX5"/>
<proteinExistence type="predicted"/>
<evidence type="ECO:0000256" key="3">
    <source>
        <dbReference type="ARBA" id="ARBA00022989"/>
    </source>
</evidence>
<organism evidence="9 10">
    <name type="scientific">Nocardioides kongjuensis</name>
    <dbReference type="NCBI Taxonomy" id="349522"/>
    <lineage>
        <taxon>Bacteria</taxon>
        <taxon>Bacillati</taxon>
        <taxon>Actinomycetota</taxon>
        <taxon>Actinomycetes</taxon>
        <taxon>Propionibacteriales</taxon>
        <taxon>Nocardioidaceae</taxon>
        <taxon>Nocardioides</taxon>
    </lineage>
</organism>
<dbReference type="CDD" id="cd06530">
    <property type="entry name" value="S26_SPase_I"/>
    <property type="match status" value="1"/>
</dbReference>
<dbReference type="GO" id="GO:0004252">
    <property type="term" value="F:serine-type endopeptidase activity"/>
    <property type="evidence" value="ECO:0007669"/>
    <property type="project" value="UniProtKB-UniRule"/>
</dbReference>
<dbReference type="PANTHER" id="PTHR10806">
    <property type="entry name" value="SIGNAL PEPTIDASE COMPLEX CATALYTIC SUBUNIT SEC11"/>
    <property type="match status" value="1"/>
</dbReference>
<evidence type="ECO:0000259" key="8">
    <source>
        <dbReference type="Pfam" id="PF10502"/>
    </source>
</evidence>
<gene>
    <name evidence="9" type="ORF">BJ958_001066</name>
</gene>
<dbReference type="GO" id="GO:0009003">
    <property type="term" value="F:signal peptidase activity"/>
    <property type="evidence" value="ECO:0007669"/>
    <property type="project" value="UniProtKB-EC"/>
</dbReference>
<dbReference type="NCBIfam" id="TIGR02228">
    <property type="entry name" value="sigpep_I_arch"/>
    <property type="match status" value="1"/>
</dbReference>
<dbReference type="EC" id="3.4.21.89" evidence="5"/>
<name>A0A852RKX5_9ACTN</name>
<dbReference type="InterPro" id="IPR019533">
    <property type="entry name" value="Peptidase_S26"/>
</dbReference>
<dbReference type="SUPFAM" id="SSF51306">
    <property type="entry name" value="LexA/Signal peptidase"/>
    <property type="match status" value="1"/>
</dbReference>
<evidence type="ECO:0000256" key="5">
    <source>
        <dbReference type="NCBIfam" id="TIGR02228"/>
    </source>
</evidence>
<comment type="subcellular location">
    <subcellularLocation>
        <location evidence="1">Membrane</location>
    </subcellularLocation>
</comment>
<dbReference type="Pfam" id="PF10502">
    <property type="entry name" value="Peptidase_S26"/>
    <property type="match status" value="1"/>
</dbReference>
<dbReference type="GO" id="GO:0016020">
    <property type="term" value="C:membrane"/>
    <property type="evidence" value="ECO:0007669"/>
    <property type="project" value="UniProtKB-SubCell"/>
</dbReference>
<evidence type="ECO:0000256" key="1">
    <source>
        <dbReference type="ARBA" id="ARBA00004370"/>
    </source>
</evidence>
<keyword evidence="9" id="KW-0378">Hydrolase</keyword>
<keyword evidence="4 7" id="KW-0472">Membrane</keyword>
<keyword evidence="2 7" id="KW-0812">Transmembrane</keyword>
<feature type="transmembrane region" description="Helical" evidence="7">
    <location>
        <begin position="143"/>
        <end position="164"/>
    </location>
</feature>
<dbReference type="PANTHER" id="PTHR10806:SF6">
    <property type="entry name" value="SIGNAL PEPTIDASE COMPLEX CATALYTIC SUBUNIT SEC11"/>
    <property type="match status" value="1"/>
</dbReference>
<feature type="domain" description="Peptidase S26" evidence="8">
    <location>
        <begin position="15"/>
        <end position="89"/>
    </location>
</feature>